<feature type="non-terminal residue" evidence="2">
    <location>
        <position position="1"/>
    </location>
</feature>
<reference evidence="2" key="1">
    <citation type="journal article" date="2021" name="Cell">
        <title>Tracing the genetic footprints of vertebrate landing in non-teleost ray-finned fishes.</title>
        <authorList>
            <person name="Bi X."/>
            <person name="Wang K."/>
            <person name="Yang L."/>
            <person name="Pan H."/>
            <person name="Jiang H."/>
            <person name="Wei Q."/>
            <person name="Fang M."/>
            <person name="Yu H."/>
            <person name="Zhu C."/>
            <person name="Cai Y."/>
            <person name="He Y."/>
            <person name="Gan X."/>
            <person name="Zeng H."/>
            <person name="Yu D."/>
            <person name="Zhu Y."/>
            <person name="Jiang H."/>
            <person name="Qiu Q."/>
            <person name="Yang H."/>
            <person name="Zhang Y.E."/>
            <person name="Wang W."/>
            <person name="Zhu M."/>
            <person name="He S."/>
            <person name="Zhang G."/>
        </authorList>
    </citation>
    <scope>NUCLEOTIDE SEQUENCE</scope>
    <source>
        <strain evidence="2">Allg_001</strain>
    </source>
</reference>
<feature type="non-terminal residue" evidence="2">
    <location>
        <position position="153"/>
    </location>
</feature>
<organism evidence="2 3">
    <name type="scientific">Atractosteus spatula</name>
    <name type="common">Alligator gar</name>
    <name type="synonym">Lepisosteus spatula</name>
    <dbReference type="NCBI Taxonomy" id="7917"/>
    <lineage>
        <taxon>Eukaryota</taxon>
        <taxon>Metazoa</taxon>
        <taxon>Chordata</taxon>
        <taxon>Craniata</taxon>
        <taxon>Vertebrata</taxon>
        <taxon>Euteleostomi</taxon>
        <taxon>Actinopterygii</taxon>
        <taxon>Neopterygii</taxon>
        <taxon>Holostei</taxon>
        <taxon>Semionotiformes</taxon>
        <taxon>Lepisosteidae</taxon>
        <taxon>Atractosteus</taxon>
    </lineage>
</organism>
<dbReference type="SMART" id="SM00315">
    <property type="entry name" value="RGS"/>
    <property type="match status" value="1"/>
</dbReference>
<dbReference type="AlphaFoldDB" id="A0A8J7T8M2"/>
<dbReference type="PANTHER" id="PTHR10845">
    <property type="entry name" value="REGULATOR OF G PROTEIN SIGNALING"/>
    <property type="match status" value="1"/>
</dbReference>
<dbReference type="PRINTS" id="PR01301">
    <property type="entry name" value="RGSPROTEIN"/>
</dbReference>
<dbReference type="Proteomes" id="UP000736164">
    <property type="component" value="Unassembled WGS sequence"/>
</dbReference>
<dbReference type="FunFam" id="1.10.167.10:FF:000001">
    <property type="entry name" value="Putative regulator of g-protein signaling 12"/>
    <property type="match status" value="1"/>
</dbReference>
<dbReference type="SUPFAM" id="SSF48097">
    <property type="entry name" value="Regulator of G-protein signaling, RGS"/>
    <property type="match status" value="1"/>
</dbReference>
<proteinExistence type="predicted"/>
<protein>
    <submittedName>
        <fullName evidence="2">RGS3 protein</fullName>
    </submittedName>
</protein>
<dbReference type="InterPro" id="IPR034951">
    <property type="entry name" value="RGS_RGS3"/>
</dbReference>
<keyword evidence="3" id="KW-1185">Reference proteome</keyword>
<dbReference type="PANTHER" id="PTHR10845:SF242">
    <property type="entry name" value="NOVEL PROTEIN SIMILAR TO VERTEBRATE REGULATOR OF G-PROTEIN SIGNALLING FAMILY"/>
    <property type="match status" value="1"/>
</dbReference>
<dbReference type="Pfam" id="PF00615">
    <property type="entry name" value="RGS"/>
    <property type="match status" value="1"/>
</dbReference>
<dbReference type="CDD" id="cd08713">
    <property type="entry name" value="RGS_RGS3"/>
    <property type="match status" value="1"/>
</dbReference>
<evidence type="ECO:0000259" key="1">
    <source>
        <dbReference type="PROSITE" id="PS50132"/>
    </source>
</evidence>
<dbReference type="InterPro" id="IPR044926">
    <property type="entry name" value="RGS_subdomain_2"/>
</dbReference>
<comment type="caution">
    <text evidence="2">The sequence shown here is derived from an EMBL/GenBank/DDBJ whole genome shotgun (WGS) entry which is preliminary data.</text>
</comment>
<accession>A0A8J7T8M2</accession>
<dbReference type="Gene3D" id="1.10.167.10">
    <property type="entry name" value="Regulator of G-protein Signalling 4, domain 2"/>
    <property type="match status" value="1"/>
</dbReference>
<evidence type="ECO:0000313" key="2">
    <source>
        <dbReference type="EMBL" id="MBN3314708.1"/>
    </source>
</evidence>
<sequence>MGTVTAASSHYDVKPSPEEVKKWAESLDNLLAHRFGLAAFRAFLRSEFSEENLEFWLACEAYRKSKSNFSLQRKARKIFYQYIEPGAPREVNLDSRTRELTRSLVQGPSRSTFSQAQRRVYGLMDRDCYPRFLRSDLYLALLGGAPSENGGPL</sequence>
<feature type="domain" description="RGS" evidence="1">
    <location>
        <begin position="26"/>
        <end position="142"/>
    </location>
</feature>
<dbReference type="PROSITE" id="PS50132">
    <property type="entry name" value="RGS"/>
    <property type="match status" value="1"/>
</dbReference>
<dbReference type="InterPro" id="IPR016137">
    <property type="entry name" value="RGS"/>
</dbReference>
<gene>
    <name evidence="2" type="primary">Rgs3_0</name>
    <name evidence="2" type="ORF">GTO95_0009951</name>
</gene>
<evidence type="ECO:0000313" key="3">
    <source>
        <dbReference type="Proteomes" id="UP000736164"/>
    </source>
</evidence>
<dbReference type="InterPro" id="IPR036305">
    <property type="entry name" value="RGS_sf"/>
</dbReference>
<name>A0A8J7T8M2_ATRSP</name>
<dbReference type="EMBL" id="JAAWVO010016774">
    <property type="protein sequence ID" value="MBN3314708.1"/>
    <property type="molecule type" value="Genomic_DNA"/>
</dbReference>